<dbReference type="Proteomes" id="UP000239326">
    <property type="component" value="Chromosome"/>
</dbReference>
<feature type="transmembrane region" description="Helical" evidence="6">
    <location>
        <begin position="303"/>
        <end position="327"/>
    </location>
</feature>
<evidence type="ECO:0000256" key="3">
    <source>
        <dbReference type="ARBA" id="ARBA00022692"/>
    </source>
</evidence>
<sequence>MDPAGRFSKTYSADVALVRTRPQAVALVLTLIALLVFAFMGSPRMLSVLTSIFTAAIIAVGLQVTTGFAGQVNLGQAAFAGVGAYCTAFLAQRFSVPFYLVIPLSGFAAAGFGWIFGMAAVRIRGFYLALTTIAAQALFPFVILNLPSNWLGGSSGLTVPPATLGSWRLTSERDLYLMALVVGIVMVAGAFGIVRGRHGRAFLAVRDDELAAGMTGIAVARTKAMAFFVGAFYAGVGGALIAYQLRLVNTEGFTLFQSIWFIAMVIVGGLGSIVGGIVGAAAIRGVQEILSTIGPTLAGLLPLLGNSFVFAAMNVFLGGVIVAFLIYEPDGLMRRWSILKSQYRRWPFPR</sequence>
<keyword evidence="3 6" id="KW-0812">Transmembrane</keyword>
<dbReference type="OrthoDB" id="9814461at2"/>
<dbReference type="KEGG" id="simp:C6571_14820"/>
<dbReference type="GO" id="GO:0015658">
    <property type="term" value="F:branched-chain amino acid transmembrane transporter activity"/>
    <property type="evidence" value="ECO:0007669"/>
    <property type="project" value="InterPro"/>
</dbReference>
<feature type="transmembrane region" description="Helical" evidence="6">
    <location>
        <begin position="224"/>
        <end position="243"/>
    </location>
</feature>
<evidence type="ECO:0000313" key="8">
    <source>
        <dbReference type="Proteomes" id="UP000239326"/>
    </source>
</evidence>
<dbReference type="RefSeq" id="WP_106447368.1">
    <property type="nucleotide sequence ID" value="NZ_CP027669.1"/>
</dbReference>
<name>A0A2S0N346_9BURK</name>
<feature type="transmembrane region" description="Helical" evidence="6">
    <location>
        <begin position="98"/>
        <end position="120"/>
    </location>
</feature>
<feature type="transmembrane region" description="Helical" evidence="6">
    <location>
        <begin position="46"/>
        <end position="68"/>
    </location>
</feature>
<evidence type="ECO:0000256" key="4">
    <source>
        <dbReference type="ARBA" id="ARBA00022989"/>
    </source>
</evidence>
<feature type="transmembrane region" description="Helical" evidence="6">
    <location>
        <begin position="255"/>
        <end position="283"/>
    </location>
</feature>
<evidence type="ECO:0000256" key="1">
    <source>
        <dbReference type="ARBA" id="ARBA00004651"/>
    </source>
</evidence>
<keyword evidence="2" id="KW-1003">Cell membrane</keyword>
<feature type="transmembrane region" description="Helical" evidence="6">
    <location>
        <begin position="126"/>
        <end position="146"/>
    </location>
</feature>
<feature type="transmembrane region" description="Helical" evidence="6">
    <location>
        <begin position="175"/>
        <end position="194"/>
    </location>
</feature>
<protein>
    <submittedName>
        <fullName evidence="7">Branched-chain amino acid ABC transporter permease</fullName>
    </submittedName>
</protein>
<evidence type="ECO:0000256" key="2">
    <source>
        <dbReference type="ARBA" id="ARBA00022475"/>
    </source>
</evidence>
<evidence type="ECO:0000256" key="5">
    <source>
        <dbReference type="ARBA" id="ARBA00023136"/>
    </source>
</evidence>
<dbReference type="AlphaFoldDB" id="A0A2S0N346"/>
<keyword evidence="8" id="KW-1185">Reference proteome</keyword>
<comment type="subcellular location">
    <subcellularLocation>
        <location evidence="1">Cell membrane</location>
        <topology evidence="1">Multi-pass membrane protein</topology>
    </subcellularLocation>
</comment>
<dbReference type="PANTHER" id="PTHR30482">
    <property type="entry name" value="HIGH-AFFINITY BRANCHED-CHAIN AMINO ACID TRANSPORT SYSTEM PERMEASE"/>
    <property type="match status" value="1"/>
</dbReference>
<proteinExistence type="predicted"/>
<dbReference type="EMBL" id="CP027669">
    <property type="protein sequence ID" value="AVO42391.1"/>
    <property type="molecule type" value="Genomic_DNA"/>
</dbReference>
<dbReference type="InterPro" id="IPR001851">
    <property type="entry name" value="ABC_transp_permease"/>
</dbReference>
<dbReference type="GO" id="GO:0005886">
    <property type="term" value="C:plasma membrane"/>
    <property type="evidence" value="ECO:0007669"/>
    <property type="project" value="UniProtKB-SubCell"/>
</dbReference>
<dbReference type="Pfam" id="PF02653">
    <property type="entry name" value="BPD_transp_2"/>
    <property type="match status" value="1"/>
</dbReference>
<reference evidence="7 8" key="1">
    <citation type="submission" date="2018-03" db="EMBL/GenBank/DDBJ databases">
        <title>Genome sequencing of Simplicispira sp.</title>
        <authorList>
            <person name="Kim S.-J."/>
            <person name="Heo J."/>
            <person name="Kwon S.-W."/>
        </authorList>
    </citation>
    <scope>NUCLEOTIDE SEQUENCE [LARGE SCALE GENOMIC DNA]</scope>
    <source>
        <strain evidence="7 8">SC1-8</strain>
    </source>
</reference>
<dbReference type="CDD" id="cd06581">
    <property type="entry name" value="TM_PBP1_LivM_like"/>
    <property type="match status" value="1"/>
</dbReference>
<dbReference type="InterPro" id="IPR043428">
    <property type="entry name" value="LivM-like"/>
</dbReference>
<accession>A0A2S0N346</accession>
<evidence type="ECO:0000313" key="7">
    <source>
        <dbReference type="EMBL" id="AVO42391.1"/>
    </source>
</evidence>
<organism evidence="7 8">
    <name type="scientific">Simplicispira suum</name>
    <dbReference type="NCBI Taxonomy" id="2109915"/>
    <lineage>
        <taxon>Bacteria</taxon>
        <taxon>Pseudomonadati</taxon>
        <taxon>Pseudomonadota</taxon>
        <taxon>Betaproteobacteria</taxon>
        <taxon>Burkholderiales</taxon>
        <taxon>Comamonadaceae</taxon>
        <taxon>Simplicispira</taxon>
    </lineage>
</organism>
<keyword evidence="4 6" id="KW-1133">Transmembrane helix</keyword>
<feature type="transmembrane region" description="Helical" evidence="6">
    <location>
        <begin position="20"/>
        <end position="39"/>
    </location>
</feature>
<evidence type="ECO:0000256" key="6">
    <source>
        <dbReference type="SAM" id="Phobius"/>
    </source>
</evidence>
<keyword evidence="5 6" id="KW-0472">Membrane</keyword>
<dbReference type="PANTHER" id="PTHR30482:SF5">
    <property type="entry name" value="ABC TRANSPORTER PERMEASE PROTEIN"/>
    <property type="match status" value="1"/>
</dbReference>
<gene>
    <name evidence="7" type="ORF">C6571_14820</name>
</gene>